<dbReference type="PANTHER" id="PTHR35923">
    <property type="entry name" value="MAJOR EXTRACELLULAR ENDOGLUCANASE"/>
    <property type="match status" value="1"/>
</dbReference>
<dbReference type="GO" id="GO:0030245">
    <property type="term" value="P:cellulose catabolic process"/>
    <property type="evidence" value="ECO:0007669"/>
    <property type="project" value="UniProtKB-KW"/>
</dbReference>
<evidence type="ECO:0000256" key="3">
    <source>
        <dbReference type="ARBA" id="ARBA00023326"/>
    </source>
</evidence>
<evidence type="ECO:0008006" key="7">
    <source>
        <dbReference type="Google" id="ProtNLM"/>
    </source>
</evidence>
<feature type="chain" id="PRO_5043876459" description="NADH:ubiquinone reductase (H(+)-translocating)" evidence="4">
    <location>
        <begin position="25"/>
        <end position="90"/>
    </location>
</feature>
<protein>
    <recommendedName>
        <fullName evidence="7">NADH:ubiquinone reductase (H(+)-translocating)</fullName>
    </recommendedName>
</protein>
<name>A0AAV5TQC5_9BILA</name>
<evidence type="ECO:0000313" key="5">
    <source>
        <dbReference type="EMBL" id="GMS96546.1"/>
    </source>
</evidence>
<keyword evidence="1" id="KW-0136">Cellulose degradation</keyword>
<reference evidence="5" key="1">
    <citation type="submission" date="2023-10" db="EMBL/GenBank/DDBJ databases">
        <title>Genome assembly of Pristionchus species.</title>
        <authorList>
            <person name="Yoshida K."/>
            <person name="Sommer R.J."/>
        </authorList>
    </citation>
    <scope>NUCLEOTIDE SEQUENCE</scope>
    <source>
        <strain evidence="5">RS0144</strain>
    </source>
</reference>
<feature type="non-terminal residue" evidence="5">
    <location>
        <position position="1"/>
    </location>
</feature>
<feature type="non-terminal residue" evidence="5">
    <location>
        <position position="90"/>
    </location>
</feature>
<dbReference type="AlphaFoldDB" id="A0AAV5TQC5"/>
<feature type="signal peptide" evidence="4">
    <location>
        <begin position="1"/>
        <end position="24"/>
    </location>
</feature>
<keyword evidence="6" id="KW-1185">Reference proteome</keyword>
<proteinExistence type="predicted"/>
<evidence type="ECO:0000313" key="6">
    <source>
        <dbReference type="Proteomes" id="UP001432027"/>
    </source>
</evidence>
<keyword evidence="4" id="KW-0732">Signal</keyword>
<dbReference type="PANTHER" id="PTHR35923:SF2">
    <property type="entry name" value="ENDOGLUCANASE"/>
    <property type="match status" value="1"/>
</dbReference>
<keyword evidence="2" id="KW-0119">Carbohydrate metabolism</keyword>
<evidence type="ECO:0000256" key="1">
    <source>
        <dbReference type="ARBA" id="ARBA00023001"/>
    </source>
</evidence>
<sequence>SLFSVLAVITSGICFGSLIWTTEQDQIMVNDQPLVLKGIKYHGFETASFSPLGLMSQSLGDILDVIKSNNLQSKYSFRWSLLEIIRTLLM</sequence>
<evidence type="ECO:0000256" key="2">
    <source>
        <dbReference type="ARBA" id="ARBA00023277"/>
    </source>
</evidence>
<dbReference type="EMBL" id="BTSX01000004">
    <property type="protein sequence ID" value="GMS96546.1"/>
    <property type="molecule type" value="Genomic_DNA"/>
</dbReference>
<organism evidence="5 6">
    <name type="scientific">Pristionchus entomophagus</name>
    <dbReference type="NCBI Taxonomy" id="358040"/>
    <lineage>
        <taxon>Eukaryota</taxon>
        <taxon>Metazoa</taxon>
        <taxon>Ecdysozoa</taxon>
        <taxon>Nematoda</taxon>
        <taxon>Chromadorea</taxon>
        <taxon>Rhabditida</taxon>
        <taxon>Rhabditina</taxon>
        <taxon>Diplogasteromorpha</taxon>
        <taxon>Diplogasteroidea</taxon>
        <taxon>Neodiplogasteridae</taxon>
        <taxon>Pristionchus</taxon>
    </lineage>
</organism>
<comment type="caution">
    <text evidence="5">The sequence shown here is derived from an EMBL/GenBank/DDBJ whole genome shotgun (WGS) entry which is preliminary data.</text>
</comment>
<dbReference type="Proteomes" id="UP001432027">
    <property type="component" value="Unassembled WGS sequence"/>
</dbReference>
<accession>A0AAV5TQC5</accession>
<evidence type="ECO:0000256" key="4">
    <source>
        <dbReference type="SAM" id="SignalP"/>
    </source>
</evidence>
<gene>
    <name evidence="5" type="ORF">PENTCL1PPCAC_18721</name>
</gene>
<keyword evidence="3" id="KW-0624">Polysaccharide degradation</keyword>